<protein>
    <submittedName>
        <fullName evidence="1">Uncharacterized protein</fullName>
    </submittedName>
</protein>
<dbReference type="AlphaFoldDB" id="A0A0F9UUM4"/>
<name>A0A0F9UUM4_9ZZZZ</name>
<evidence type="ECO:0000313" key="1">
    <source>
        <dbReference type="EMBL" id="KKN91207.1"/>
    </source>
</evidence>
<sequence>MEKLNDYMGITYPSFLYWRIWRRTVWYLWKKFLCPKNVHLFDEVLSSEHTLVCDVCGLCVHISIIETEEKSWDRAGSGLYIETSAVEKSYDNDTHCIQISQE</sequence>
<organism evidence="1">
    <name type="scientific">marine sediment metagenome</name>
    <dbReference type="NCBI Taxonomy" id="412755"/>
    <lineage>
        <taxon>unclassified sequences</taxon>
        <taxon>metagenomes</taxon>
        <taxon>ecological metagenomes</taxon>
    </lineage>
</organism>
<comment type="caution">
    <text evidence="1">The sequence shown here is derived from an EMBL/GenBank/DDBJ whole genome shotgun (WGS) entry which is preliminary data.</text>
</comment>
<gene>
    <name evidence="1" type="ORF">LCGC14_0220750</name>
</gene>
<accession>A0A0F9UUM4</accession>
<dbReference type="EMBL" id="LAZR01000105">
    <property type="protein sequence ID" value="KKN91207.1"/>
    <property type="molecule type" value="Genomic_DNA"/>
</dbReference>
<proteinExistence type="predicted"/>
<reference evidence="1" key="1">
    <citation type="journal article" date="2015" name="Nature">
        <title>Complex archaea that bridge the gap between prokaryotes and eukaryotes.</title>
        <authorList>
            <person name="Spang A."/>
            <person name="Saw J.H."/>
            <person name="Jorgensen S.L."/>
            <person name="Zaremba-Niedzwiedzka K."/>
            <person name="Martijn J."/>
            <person name="Lind A.E."/>
            <person name="van Eijk R."/>
            <person name="Schleper C."/>
            <person name="Guy L."/>
            <person name="Ettema T.J."/>
        </authorList>
    </citation>
    <scope>NUCLEOTIDE SEQUENCE</scope>
</reference>